<dbReference type="GO" id="GO:1990281">
    <property type="term" value="C:efflux pump complex"/>
    <property type="evidence" value="ECO:0007669"/>
    <property type="project" value="TreeGrafter"/>
</dbReference>
<feature type="region of interest" description="Disordered" evidence="7">
    <location>
        <begin position="397"/>
        <end position="458"/>
    </location>
</feature>
<feature type="compositionally biased region" description="Low complexity" evidence="7">
    <location>
        <begin position="397"/>
        <end position="429"/>
    </location>
</feature>
<organism evidence="13 14">
    <name type="scientific">Mesorhizobium waimense</name>
    <dbReference type="NCBI Taxonomy" id="1300307"/>
    <lineage>
        <taxon>Bacteria</taxon>
        <taxon>Pseudomonadati</taxon>
        <taxon>Pseudomonadota</taxon>
        <taxon>Alphaproteobacteria</taxon>
        <taxon>Hyphomicrobiales</taxon>
        <taxon>Phyllobacteriaceae</taxon>
        <taxon>Mesorhizobium</taxon>
    </lineage>
</organism>
<keyword evidence="3" id="KW-0813">Transport</keyword>
<evidence type="ECO:0000259" key="11">
    <source>
        <dbReference type="Pfam" id="PF25944"/>
    </source>
</evidence>
<evidence type="ECO:0000256" key="8">
    <source>
        <dbReference type="SAM" id="Phobius"/>
    </source>
</evidence>
<evidence type="ECO:0000256" key="6">
    <source>
        <dbReference type="ARBA" id="ARBA00023136"/>
    </source>
</evidence>
<gene>
    <name evidence="13" type="ORF">D3227_10455</name>
</gene>
<dbReference type="InterPro" id="IPR058625">
    <property type="entry name" value="MdtA-like_BSH"/>
</dbReference>
<comment type="similarity">
    <text evidence="2">Belongs to the membrane fusion protein (MFP) (TC 8.A.1) family.</text>
</comment>
<keyword evidence="8" id="KW-1133">Transmembrane helix</keyword>
<dbReference type="Pfam" id="PF25876">
    <property type="entry name" value="HH_MFP_RND"/>
    <property type="match status" value="1"/>
</dbReference>
<dbReference type="Gene3D" id="2.40.50.100">
    <property type="match status" value="1"/>
</dbReference>
<evidence type="ECO:0000313" key="14">
    <source>
        <dbReference type="Proteomes" id="UP000272706"/>
    </source>
</evidence>
<keyword evidence="8" id="KW-0812">Transmembrane</keyword>
<reference evidence="13 14" key="1">
    <citation type="submission" date="2018-09" db="EMBL/GenBank/DDBJ databases">
        <title>Mesorhizobium carmichaelinearum sp. nov. isolated from Carmichaelinea spp. root nodules in New Zealand.</title>
        <authorList>
            <person name="De Meyer S.E."/>
        </authorList>
    </citation>
    <scope>NUCLEOTIDE SEQUENCE [LARGE SCALE GENOMIC DNA]</scope>
    <source>
        <strain evidence="13 14">ICMP19557</strain>
    </source>
</reference>
<evidence type="ECO:0000259" key="9">
    <source>
        <dbReference type="Pfam" id="PF25876"/>
    </source>
</evidence>
<dbReference type="Gene3D" id="1.10.287.470">
    <property type="entry name" value="Helix hairpin bin"/>
    <property type="match status" value="1"/>
</dbReference>
<keyword evidence="6 8" id="KW-0472">Membrane</keyword>
<protein>
    <submittedName>
        <fullName evidence="13">Efflux RND transporter periplasmic adaptor subunit</fullName>
    </submittedName>
</protein>
<evidence type="ECO:0000256" key="2">
    <source>
        <dbReference type="ARBA" id="ARBA00009477"/>
    </source>
</evidence>
<feature type="compositionally biased region" description="Gly residues" evidence="7">
    <location>
        <begin position="439"/>
        <end position="448"/>
    </location>
</feature>
<dbReference type="Pfam" id="PF25944">
    <property type="entry name" value="Beta-barrel_RND"/>
    <property type="match status" value="1"/>
</dbReference>
<keyword evidence="4" id="KW-1003">Cell membrane</keyword>
<dbReference type="PANTHER" id="PTHR30469:SF12">
    <property type="entry name" value="MULTIDRUG RESISTANCE PROTEIN MDTA"/>
    <property type="match status" value="1"/>
</dbReference>
<sequence>MQQSEQATQRVKPRRRRGWIVLLLLLVAAGGLAVWLHPFSQPRQAADEGRGGRSGRNRLTPQPVAVASVATGSIPIVFDALGTVTSLSTVIVRPQVSGQITQIALTEGQMVRKGDFLAQIDDRNFVASLHQLTGQLKHDQALLDDARLDLNRDEKLTTNAITIQAVDLQRATVEADEGTVASDQAQIEAVQLNISNCHIVAPADGRLGLRQVDTGNYVTPGDANGIVVITQMQPISVMFSLPEDNLSAVTGEMRNGATLPVTLFDRDDVQQVASGTLQTVDNQIDPTTGTVKMRAIFANPDQALFPNQFVNAHLLVRTLSNVMVVPNAAIQHGAPGTFVYVVGADDTVSVRPITTGPGDAAATQVLSGLSLGDRVVVDGVDRLKDGAKVTVPDAATPAAATAPTVAAPAVGQPPAQGAPPAATDAPGAQQHHHRHRKNGTGGGTGSGSGDSRAGGDNG</sequence>
<dbReference type="OrthoDB" id="9783047at2"/>
<evidence type="ECO:0000256" key="4">
    <source>
        <dbReference type="ARBA" id="ARBA00022475"/>
    </source>
</evidence>
<dbReference type="InterPro" id="IPR058626">
    <property type="entry name" value="MdtA-like_b-barrel"/>
</dbReference>
<dbReference type="Proteomes" id="UP000272706">
    <property type="component" value="Unassembled WGS sequence"/>
</dbReference>
<proteinExistence type="inferred from homology"/>
<accession>A0A3A5KVA3</accession>
<keyword evidence="14" id="KW-1185">Reference proteome</keyword>
<dbReference type="NCBIfam" id="TIGR01730">
    <property type="entry name" value="RND_mfp"/>
    <property type="match status" value="1"/>
</dbReference>
<dbReference type="SUPFAM" id="SSF111369">
    <property type="entry name" value="HlyD-like secretion proteins"/>
    <property type="match status" value="1"/>
</dbReference>
<name>A0A3A5KVA3_9HYPH</name>
<feature type="domain" description="Multidrug resistance protein MdtA-like C-terminal permuted SH3" evidence="12">
    <location>
        <begin position="321"/>
        <end position="382"/>
    </location>
</feature>
<comment type="caution">
    <text evidence="13">The sequence shown here is derived from an EMBL/GenBank/DDBJ whole genome shotgun (WGS) entry which is preliminary data.</text>
</comment>
<dbReference type="EMBL" id="QZWZ01000006">
    <property type="protein sequence ID" value="RJT40445.1"/>
    <property type="molecule type" value="Genomic_DNA"/>
</dbReference>
<feature type="transmembrane region" description="Helical" evidence="8">
    <location>
        <begin position="20"/>
        <end position="37"/>
    </location>
</feature>
<dbReference type="Pfam" id="PF25967">
    <property type="entry name" value="RND-MFP_C"/>
    <property type="match status" value="1"/>
</dbReference>
<dbReference type="InterPro" id="IPR006143">
    <property type="entry name" value="RND_pump_MFP"/>
</dbReference>
<keyword evidence="5" id="KW-0997">Cell inner membrane</keyword>
<dbReference type="GO" id="GO:0015562">
    <property type="term" value="F:efflux transmembrane transporter activity"/>
    <property type="evidence" value="ECO:0007669"/>
    <property type="project" value="TreeGrafter"/>
</dbReference>
<dbReference type="Gene3D" id="2.40.30.170">
    <property type="match status" value="1"/>
</dbReference>
<evidence type="ECO:0000259" key="12">
    <source>
        <dbReference type="Pfam" id="PF25967"/>
    </source>
</evidence>
<dbReference type="InterPro" id="IPR058627">
    <property type="entry name" value="MdtA-like_C"/>
</dbReference>
<evidence type="ECO:0000259" key="10">
    <source>
        <dbReference type="Pfam" id="PF25917"/>
    </source>
</evidence>
<dbReference type="InterPro" id="IPR058624">
    <property type="entry name" value="MdtA-like_HH"/>
</dbReference>
<evidence type="ECO:0000256" key="5">
    <source>
        <dbReference type="ARBA" id="ARBA00022519"/>
    </source>
</evidence>
<feature type="domain" description="Multidrug resistance protein MdtA-like barrel-sandwich hybrid" evidence="10">
    <location>
        <begin position="89"/>
        <end position="230"/>
    </location>
</feature>
<comment type="subcellular location">
    <subcellularLocation>
        <location evidence="1">Cell membrane</location>
    </subcellularLocation>
</comment>
<feature type="domain" description="Multidrug resistance protein MdtA-like beta-barrel" evidence="11">
    <location>
        <begin position="234"/>
        <end position="316"/>
    </location>
</feature>
<evidence type="ECO:0000256" key="1">
    <source>
        <dbReference type="ARBA" id="ARBA00004236"/>
    </source>
</evidence>
<evidence type="ECO:0000256" key="3">
    <source>
        <dbReference type="ARBA" id="ARBA00022448"/>
    </source>
</evidence>
<dbReference type="Pfam" id="PF25917">
    <property type="entry name" value="BSH_RND"/>
    <property type="match status" value="1"/>
</dbReference>
<dbReference type="AlphaFoldDB" id="A0A3A5KVA3"/>
<evidence type="ECO:0000313" key="13">
    <source>
        <dbReference type="EMBL" id="RJT40445.1"/>
    </source>
</evidence>
<feature type="domain" description="Multidrug resistance protein MdtA-like alpha-helical hairpin" evidence="9">
    <location>
        <begin position="129"/>
        <end position="194"/>
    </location>
</feature>
<dbReference type="Gene3D" id="2.40.420.20">
    <property type="match status" value="1"/>
</dbReference>
<dbReference type="PANTHER" id="PTHR30469">
    <property type="entry name" value="MULTIDRUG RESISTANCE PROTEIN MDTA"/>
    <property type="match status" value="1"/>
</dbReference>
<evidence type="ECO:0000256" key="7">
    <source>
        <dbReference type="SAM" id="MobiDB-lite"/>
    </source>
</evidence>